<name>A0AAD4FHS8_9PLEO</name>
<proteinExistence type="predicted"/>
<evidence type="ECO:0000313" key="2">
    <source>
        <dbReference type="EMBL" id="KAG9189620.1"/>
    </source>
</evidence>
<feature type="region of interest" description="Disordered" evidence="1">
    <location>
        <begin position="73"/>
        <end position="110"/>
    </location>
</feature>
<gene>
    <name evidence="2" type="ORF">G6011_06488</name>
</gene>
<sequence length="276" mass="31184">MPSPELVHRADKRKLSQEQCTDAARIWRVRDEDGDEDEQRDMDKRRDVEATHVGGKLLEEDCVVYFKREAPNWPASPHHERRRDTPFGSSSPPWVIPKGPKASHRGPSRSYSPIDVRALLTPHNRRLSTREVQELTVLQNRVDNAIAGTGPSFRLLLHIPKTIQLNVQQKQRVYDAQKDLDFAILTSRKEGLGGSESVVKNVPSISTPQHDDRPWHDSDGCTILTLPSLHLADSIEGSLIARSMLMEVNSLLAQLKKERAKVSFSAADRETLRLDT</sequence>
<accession>A0AAD4FHS8</accession>
<keyword evidence="3" id="KW-1185">Reference proteome</keyword>
<protein>
    <submittedName>
        <fullName evidence="2">Uncharacterized protein</fullName>
    </submittedName>
</protein>
<evidence type="ECO:0000256" key="1">
    <source>
        <dbReference type="SAM" id="MobiDB-lite"/>
    </source>
</evidence>
<feature type="region of interest" description="Disordered" evidence="1">
    <location>
        <begin position="29"/>
        <end position="53"/>
    </location>
</feature>
<dbReference type="Proteomes" id="UP001199106">
    <property type="component" value="Unassembled WGS sequence"/>
</dbReference>
<dbReference type="EMBL" id="JAANER010000005">
    <property type="protein sequence ID" value="KAG9189620.1"/>
    <property type="molecule type" value="Genomic_DNA"/>
</dbReference>
<comment type="caution">
    <text evidence="2">The sequence shown here is derived from an EMBL/GenBank/DDBJ whole genome shotgun (WGS) entry which is preliminary data.</text>
</comment>
<dbReference type="AlphaFoldDB" id="A0AAD4FHS8"/>
<evidence type="ECO:0000313" key="3">
    <source>
        <dbReference type="Proteomes" id="UP001199106"/>
    </source>
</evidence>
<organism evidence="2 3">
    <name type="scientific">Alternaria panax</name>
    <dbReference type="NCBI Taxonomy" id="48097"/>
    <lineage>
        <taxon>Eukaryota</taxon>
        <taxon>Fungi</taxon>
        <taxon>Dikarya</taxon>
        <taxon>Ascomycota</taxon>
        <taxon>Pezizomycotina</taxon>
        <taxon>Dothideomycetes</taxon>
        <taxon>Pleosporomycetidae</taxon>
        <taxon>Pleosporales</taxon>
        <taxon>Pleosporineae</taxon>
        <taxon>Pleosporaceae</taxon>
        <taxon>Alternaria</taxon>
        <taxon>Alternaria sect. Panax</taxon>
    </lineage>
</organism>
<feature type="region of interest" description="Disordered" evidence="1">
    <location>
        <begin position="195"/>
        <end position="216"/>
    </location>
</feature>
<feature type="compositionally biased region" description="Basic and acidic residues" evidence="1">
    <location>
        <begin position="41"/>
        <end position="50"/>
    </location>
</feature>
<reference evidence="2" key="1">
    <citation type="submission" date="2021-07" db="EMBL/GenBank/DDBJ databases">
        <title>Genome Resource of American Ginseng Black Spot Pathogen Alternaria panax.</title>
        <authorList>
            <person name="Qiu C."/>
            <person name="Wang W."/>
            <person name="Liu Z."/>
        </authorList>
    </citation>
    <scope>NUCLEOTIDE SEQUENCE</scope>
    <source>
        <strain evidence="2">BNCC115425</strain>
    </source>
</reference>